<keyword evidence="5 7" id="KW-0472">Membrane</keyword>
<dbReference type="Proteomes" id="UP000015453">
    <property type="component" value="Unassembled WGS sequence"/>
</dbReference>
<feature type="transmembrane region" description="Helical" evidence="7">
    <location>
        <begin position="352"/>
        <end position="373"/>
    </location>
</feature>
<keyword evidence="4 7" id="KW-1133">Transmembrane helix</keyword>
<feature type="transmembrane region" description="Helical" evidence="7">
    <location>
        <begin position="394"/>
        <end position="415"/>
    </location>
</feature>
<dbReference type="GO" id="GO:0016020">
    <property type="term" value="C:membrane"/>
    <property type="evidence" value="ECO:0007669"/>
    <property type="project" value="UniProtKB-SubCell"/>
</dbReference>
<accession>S8CCB5</accession>
<feature type="transmembrane region" description="Helical" evidence="7">
    <location>
        <begin position="473"/>
        <end position="496"/>
    </location>
</feature>
<dbReference type="SUPFAM" id="SSF103473">
    <property type="entry name" value="MFS general substrate transporter"/>
    <property type="match status" value="1"/>
</dbReference>
<evidence type="ECO:0000256" key="1">
    <source>
        <dbReference type="ARBA" id="ARBA00004141"/>
    </source>
</evidence>
<feature type="non-terminal residue" evidence="8">
    <location>
        <position position="1"/>
    </location>
</feature>
<feature type="non-terminal residue" evidence="8">
    <location>
        <position position="550"/>
    </location>
</feature>
<evidence type="ECO:0000313" key="8">
    <source>
        <dbReference type="EMBL" id="EPS62066.1"/>
    </source>
</evidence>
<evidence type="ECO:0000256" key="4">
    <source>
        <dbReference type="ARBA" id="ARBA00022989"/>
    </source>
</evidence>
<reference evidence="8 9" key="1">
    <citation type="journal article" date="2013" name="BMC Genomics">
        <title>The miniature genome of a carnivorous plant Genlisea aurea contains a low number of genes and short non-coding sequences.</title>
        <authorList>
            <person name="Leushkin E.V."/>
            <person name="Sutormin R.A."/>
            <person name="Nabieva E.R."/>
            <person name="Penin A.A."/>
            <person name="Kondrashov A.S."/>
            <person name="Logacheva M.D."/>
        </authorList>
    </citation>
    <scope>NUCLEOTIDE SEQUENCE [LARGE SCALE GENOMIC DNA]</scope>
</reference>
<dbReference type="OrthoDB" id="8904098at2759"/>
<keyword evidence="9" id="KW-1185">Reference proteome</keyword>
<feature type="transmembrane region" description="Helical" evidence="7">
    <location>
        <begin position="202"/>
        <end position="222"/>
    </location>
</feature>
<dbReference type="CDD" id="cd17416">
    <property type="entry name" value="MFS_NPF1_2"/>
    <property type="match status" value="1"/>
</dbReference>
<comment type="subcellular location">
    <subcellularLocation>
        <location evidence="1">Membrane</location>
        <topology evidence="1">Multi-pass membrane protein</topology>
    </subcellularLocation>
</comment>
<comment type="similarity">
    <text evidence="2">Belongs to the major facilitator superfamily. Proton-dependent oligopeptide transporter (POT/PTR) (TC 2.A.17) family.</text>
</comment>
<keyword evidence="3 7" id="KW-0812">Transmembrane</keyword>
<organism evidence="8 9">
    <name type="scientific">Genlisea aurea</name>
    <dbReference type="NCBI Taxonomy" id="192259"/>
    <lineage>
        <taxon>Eukaryota</taxon>
        <taxon>Viridiplantae</taxon>
        <taxon>Streptophyta</taxon>
        <taxon>Embryophyta</taxon>
        <taxon>Tracheophyta</taxon>
        <taxon>Spermatophyta</taxon>
        <taxon>Magnoliopsida</taxon>
        <taxon>eudicotyledons</taxon>
        <taxon>Gunneridae</taxon>
        <taxon>Pentapetalae</taxon>
        <taxon>asterids</taxon>
        <taxon>lamiids</taxon>
        <taxon>Lamiales</taxon>
        <taxon>Lentibulariaceae</taxon>
        <taxon>Genlisea</taxon>
    </lineage>
</organism>
<evidence type="ECO:0000256" key="3">
    <source>
        <dbReference type="ARBA" id="ARBA00022692"/>
    </source>
</evidence>
<comment type="caution">
    <text evidence="8">The sequence shown here is derived from an EMBL/GenBank/DDBJ whole genome shotgun (WGS) entry which is preliminary data.</text>
</comment>
<feature type="transmembrane region" description="Helical" evidence="7">
    <location>
        <begin position="88"/>
        <end position="109"/>
    </location>
</feature>
<evidence type="ECO:0008006" key="10">
    <source>
        <dbReference type="Google" id="ProtNLM"/>
    </source>
</evidence>
<proteinExistence type="inferred from homology"/>
<feature type="transmembrane region" description="Helical" evidence="7">
    <location>
        <begin position="516"/>
        <end position="536"/>
    </location>
</feature>
<dbReference type="AlphaFoldDB" id="S8CCB5"/>
<dbReference type="GO" id="GO:0022857">
    <property type="term" value="F:transmembrane transporter activity"/>
    <property type="evidence" value="ECO:0007669"/>
    <property type="project" value="InterPro"/>
</dbReference>
<feature type="transmembrane region" description="Helical" evidence="7">
    <location>
        <begin position="435"/>
        <end position="452"/>
    </location>
</feature>
<protein>
    <recommendedName>
        <fullName evidence="10">Nitrate transporter</fullName>
    </recommendedName>
</protein>
<name>S8CCB5_9LAMI</name>
<evidence type="ECO:0000256" key="6">
    <source>
        <dbReference type="ARBA" id="ARBA00044504"/>
    </source>
</evidence>
<dbReference type="InterPro" id="IPR036259">
    <property type="entry name" value="MFS_trans_sf"/>
</dbReference>
<feature type="transmembrane region" description="Helical" evidence="7">
    <location>
        <begin position="312"/>
        <end position="332"/>
    </location>
</feature>
<dbReference type="Pfam" id="PF00854">
    <property type="entry name" value="PTR2"/>
    <property type="match status" value="1"/>
</dbReference>
<sequence length="550" mass="61259">PAKMRRPLPAKRKPGGWKSMPFILGNETMERLASTGLLANFMVFLLNKYHMDQVLASNVVNIWSGFNNFSPLIGAYVSDSYLGRFRTILIGSFASLLGMVTFTLIAWLPNLLPPPCQGKLCAGLGPTKAQLGVLVTALVFLSIGSGGIRPCSLPFGVDQFDSSTEKGRRGINSFFNWYYTSFTVILILSLTFIVYVQDSVSWVLGFGIPTIFMVISIVLFLVGTRFYVYVQPEGSIFSGIARVFVAACKKRKLATDGLQVEYYDPPSERKKFPLTNRYRFLNKAATLTEEEDGSSPNPWRLCSVQVVEETKCLLDVVPIWASGIIGFVATTQQGTFTLSQTQKMDRHMGPHFQIPAGSLLIISMLTIAVWLPIYDLTIVPYLRKRTKIVSGITLLQRMGIGLVFSVISMVVAGLIERMRRASSLSHPEAPISVFWLAPQLILMGFSEAFSILGQIEFYNKEFPENMSSVANSLFSITMVGASYLSTLLVNVVHGTTGRKGHPDWLTKDIDQGRVDYFYYLVAAMGVLNFGYFVWVARKYAYKSQFRVADD</sequence>
<evidence type="ECO:0000256" key="2">
    <source>
        <dbReference type="ARBA" id="ARBA00005982"/>
    </source>
</evidence>
<gene>
    <name evidence="8" type="ORF">M569_12727</name>
</gene>
<feature type="transmembrane region" description="Helical" evidence="7">
    <location>
        <begin position="129"/>
        <end position="148"/>
    </location>
</feature>
<dbReference type="InterPro" id="IPR000109">
    <property type="entry name" value="POT_fam"/>
</dbReference>
<dbReference type="PANTHER" id="PTHR11654">
    <property type="entry name" value="OLIGOPEPTIDE TRANSPORTER-RELATED"/>
    <property type="match status" value="1"/>
</dbReference>
<comment type="similarity">
    <text evidence="6">Belongs to the major facilitator superfamily. Phosphate:H(+) symporter (TC 2.A.1.9) family.</text>
</comment>
<evidence type="ECO:0000313" key="9">
    <source>
        <dbReference type="Proteomes" id="UP000015453"/>
    </source>
</evidence>
<feature type="transmembrane region" description="Helical" evidence="7">
    <location>
        <begin position="176"/>
        <end position="196"/>
    </location>
</feature>
<evidence type="ECO:0000256" key="7">
    <source>
        <dbReference type="SAM" id="Phobius"/>
    </source>
</evidence>
<dbReference type="EMBL" id="AUSU01006416">
    <property type="protein sequence ID" value="EPS62066.1"/>
    <property type="molecule type" value="Genomic_DNA"/>
</dbReference>
<evidence type="ECO:0000256" key="5">
    <source>
        <dbReference type="ARBA" id="ARBA00023136"/>
    </source>
</evidence>
<dbReference type="Gene3D" id="1.20.1250.20">
    <property type="entry name" value="MFS general substrate transporter like domains"/>
    <property type="match status" value="1"/>
</dbReference>